<evidence type="ECO:0000313" key="1">
    <source>
        <dbReference type="EMBL" id="SFL28470.1"/>
    </source>
</evidence>
<organism evidence="1 2">
    <name type="scientific">Loktanella salsilacus</name>
    <dbReference type="NCBI Taxonomy" id="195913"/>
    <lineage>
        <taxon>Bacteria</taxon>
        <taxon>Pseudomonadati</taxon>
        <taxon>Pseudomonadota</taxon>
        <taxon>Alphaproteobacteria</taxon>
        <taxon>Rhodobacterales</taxon>
        <taxon>Roseobacteraceae</taxon>
        <taxon>Loktanella</taxon>
    </lineage>
</organism>
<protein>
    <submittedName>
        <fullName evidence="1">Uncharacterized protein</fullName>
    </submittedName>
</protein>
<accession>A0A1I4GG40</accession>
<dbReference type="AlphaFoldDB" id="A0A1I4GG40"/>
<evidence type="ECO:0000313" key="2">
    <source>
        <dbReference type="Proteomes" id="UP000199550"/>
    </source>
</evidence>
<keyword evidence="2" id="KW-1185">Reference proteome</keyword>
<reference evidence="1 2" key="1">
    <citation type="submission" date="2016-10" db="EMBL/GenBank/DDBJ databases">
        <authorList>
            <person name="de Groot N.N."/>
        </authorList>
    </citation>
    <scope>NUCLEOTIDE SEQUENCE [LARGE SCALE GENOMIC DNA]</scope>
    <source>
        <strain evidence="1 2">DSM 16199</strain>
    </source>
</reference>
<proteinExistence type="predicted"/>
<name>A0A1I4GG40_9RHOB</name>
<dbReference type="EMBL" id="FOTF01000012">
    <property type="protein sequence ID" value="SFL28470.1"/>
    <property type="molecule type" value="Genomic_DNA"/>
</dbReference>
<gene>
    <name evidence="1" type="ORF">SAMN04488004_11275</name>
</gene>
<dbReference type="Proteomes" id="UP000199550">
    <property type="component" value="Unassembled WGS sequence"/>
</dbReference>
<sequence>MTRLRHVFAALRRKWALTPEQAETLSTVKFPCC</sequence>